<dbReference type="EMBL" id="JAESJJ010000003">
    <property type="protein sequence ID" value="MBL3607978.1"/>
    <property type="molecule type" value="Genomic_DNA"/>
</dbReference>
<comment type="caution">
    <text evidence="1">The sequence shown here is derived from an EMBL/GenBank/DDBJ whole genome shotgun (WGS) entry which is preliminary data.</text>
</comment>
<gene>
    <name evidence="1" type="ORF">JMM60_04055</name>
</gene>
<dbReference type="Proteomes" id="UP000604473">
    <property type="component" value="Unassembled WGS sequence"/>
</dbReference>
<reference evidence="1 2" key="1">
    <citation type="submission" date="2021-01" db="EMBL/GenBank/DDBJ databases">
        <title>Draft genomes of Rhodovulum sulfidophilum.</title>
        <authorList>
            <person name="Guzman M.S."/>
        </authorList>
    </citation>
    <scope>NUCLEOTIDE SEQUENCE [LARGE SCALE GENOMIC DNA]</scope>
    <source>
        <strain evidence="1 2">AB35</strain>
    </source>
</reference>
<name>A0ABS1RQ04_RHOSU</name>
<accession>A0ABS1RQ04</accession>
<protein>
    <submittedName>
        <fullName evidence="1">Uncharacterized protein</fullName>
    </submittedName>
</protein>
<proteinExistence type="predicted"/>
<keyword evidence="2" id="KW-1185">Reference proteome</keyword>
<organism evidence="1 2">
    <name type="scientific">Rhodovulum sulfidophilum</name>
    <name type="common">Rhodobacter sulfidophilus</name>
    <dbReference type="NCBI Taxonomy" id="35806"/>
    <lineage>
        <taxon>Bacteria</taxon>
        <taxon>Pseudomonadati</taxon>
        <taxon>Pseudomonadota</taxon>
        <taxon>Alphaproteobacteria</taxon>
        <taxon>Rhodobacterales</taxon>
        <taxon>Paracoccaceae</taxon>
        <taxon>Rhodovulum</taxon>
    </lineage>
</organism>
<dbReference type="RefSeq" id="WP_202247471.1">
    <property type="nucleotide sequence ID" value="NZ_JAESJJ010000003.1"/>
</dbReference>
<evidence type="ECO:0000313" key="1">
    <source>
        <dbReference type="EMBL" id="MBL3607978.1"/>
    </source>
</evidence>
<sequence length="152" mass="16153">MSGVYSEPSRNSASKGGLSHQTLDELEAVRSLISSELAVLRTTVDEMFAADLDRNLALVIPDGDLSGTEWSSVTRGTRDAMAARNLFGINTTLASLSASDPTSRTIVVDGGRLDMTPEDLVAGSIDALAYRRMTVIRTSCQRDATEGLSALT</sequence>
<evidence type="ECO:0000313" key="2">
    <source>
        <dbReference type="Proteomes" id="UP000604473"/>
    </source>
</evidence>